<protein>
    <submittedName>
        <fullName evidence="1">Uncharacterized protein</fullName>
    </submittedName>
</protein>
<evidence type="ECO:0000313" key="1">
    <source>
        <dbReference type="EMBL" id="GAG11266.1"/>
    </source>
</evidence>
<proteinExistence type="predicted"/>
<comment type="caution">
    <text evidence="1">The sequence shown here is derived from an EMBL/GenBank/DDBJ whole genome shotgun (WGS) entry which is preliminary data.</text>
</comment>
<dbReference type="EMBL" id="BARS01024731">
    <property type="protein sequence ID" value="GAG11266.1"/>
    <property type="molecule type" value="Genomic_DNA"/>
</dbReference>
<organism evidence="1">
    <name type="scientific">marine sediment metagenome</name>
    <dbReference type="NCBI Taxonomy" id="412755"/>
    <lineage>
        <taxon>unclassified sequences</taxon>
        <taxon>metagenomes</taxon>
        <taxon>ecological metagenomes</taxon>
    </lineage>
</organism>
<feature type="non-terminal residue" evidence="1">
    <location>
        <position position="72"/>
    </location>
</feature>
<dbReference type="NCBIfam" id="TIGR04088">
    <property type="entry name" value="cognate_SipW"/>
    <property type="match status" value="1"/>
</dbReference>
<accession>X0WEY3</accession>
<gene>
    <name evidence="1" type="ORF">S01H1_39216</name>
</gene>
<dbReference type="AlphaFoldDB" id="X0WEY3"/>
<name>X0WEY3_9ZZZZ</name>
<dbReference type="InterPro" id="IPR023833">
    <property type="entry name" value="Signal_pept_SipW-depend-type"/>
</dbReference>
<sequence>MRKVIILSLALILILGIMGYGTSSYFSDTETSAGNTFTAWVEECVCSMFNVSDEKDNMLYGYDAYGNLVGTT</sequence>
<reference evidence="1" key="1">
    <citation type="journal article" date="2014" name="Front. Microbiol.">
        <title>High frequency of phylogenetically diverse reductive dehalogenase-homologous genes in deep subseafloor sedimentary metagenomes.</title>
        <authorList>
            <person name="Kawai M."/>
            <person name="Futagami T."/>
            <person name="Toyoda A."/>
            <person name="Takaki Y."/>
            <person name="Nishi S."/>
            <person name="Hori S."/>
            <person name="Arai W."/>
            <person name="Tsubouchi T."/>
            <person name="Morono Y."/>
            <person name="Uchiyama I."/>
            <person name="Ito T."/>
            <person name="Fujiyama A."/>
            <person name="Inagaki F."/>
            <person name="Takami H."/>
        </authorList>
    </citation>
    <scope>NUCLEOTIDE SEQUENCE</scope>
    <source>
        <strain evidence="1">Expedition CK06-06</strain>
    </source>
</reference>